<dbReference type="CTD" id="6387"/>
<dbReference type="GeneID" id="109395869"/>
<evidence type="ECO:0000256" key="4">
    <source>
        <dbReference type="ARBA" id="ARBA00022500"/>
    </source>
</evidence>
<keyword evidence="7 12" id="KW-0732">Signal</keyword>
<dbReference type="GO" id="GO:0006952">
    <property type="term" value="P:defense response"/>
    <property type="evidence" value="ECO:0007669"/>
    <property type="project" value="InterPro"/>
</dbReference>
<dbReference type="GO" id="GO:0008009">
    <property type="term" value="F:chemokine activity"/>
    <property type="evidence" value="ECO:0007669"/>
    <property type="project" value="InterPro"/>
</dbReference>
<dbReference type="CDD" id="cd00273">
    <property type="entry name" value="Chemokine_CXC"/>
    <property type="match status" value="1"/>
</dbReference>
<evidence type="ECO:0000256" key="5">
    <source>
        <dbReference type="ARBA" id="ARBA00022514"/>
    </source>
</evidence>
<dbReference type="GO" id="GO:0090280">
    <property type="term" value="P:positive regulation of calcium ion import"/>
    <property type="evidence" value="ECO:0007669"/>
    <property type="project" value="UniProtKB-ARBA"/>
</dbReference>
<dbReference type="InterPro" id="IPR036048">
    <property type="entry name" value="Interleukin_8-like_sf"/>
</dbReference>
<comment type="subcellular location">
    <subcellularLocation>
        <location evidence="1">Secreted</location>
    </subcellularLocation>
</comment>
<dbReference type="AlphaFoldDB" id="A0A8B7TDJ6"/>
<gene>
    <name evidence="15" type="primary">CXCL12</name>
</gene>
<dbReference type="FunFam" id="2.40.50.40:FF:000010">
    <property type="entry name" value="Stromal cell-derived factor 1 precursor"/>
    <property type="match status" value="1"/>
</dbReference>
<evidence type="ECO:0000313" key="14">
    <source>
        <dbReference type="Proteomes" id="UP000694851"/>
    </source>
</evidence>
<dbReference type="PANTHER" id="PTHR12015:SF193">
    <property type="entry name" value="STROMAL CELL-DERIVED FACTOR 1"/>
    <property type="match status" value="1"/>
</dbReference>
<name>A0A8B7TDJ6_HIPAR</name>
<feature type="chain" id="PRO_5034647513" description="Stromal cell-derived factor 1" evidence="12">
    <location>
        <begin position="22"/>
        <end position="175"/>
    </location>
</feature>
<comment type="similarity">
    <text evidence="2">Belongs to the intercrine alpha (chemokine CxC) family.</text>
</comment>
<evidence type="ECO:0000256" key="2">
    <source>
        <dbReference type="ARBA" id="ARBA00010665"/>
    </source>
</evidence>
<evidence type="ECO:0000256" key="12">
    <source>
        <dbReference type="SAM" id="SignalP"/>
    </source>
</evidence>
<keyword evidence="9" id="KW-1015">Disulfide bond</keyword>
<reference evidence="15" key="1">
    <citation type="submission" date="2025-08" db="UniProtKB">
        <authorList>
            <consortium name="RefSeq"/>
        </authorList>
    </citation>
    <scope>IDENTIFICATION</scope>
    <source>
        <tissue evidence="15">Muscle</tissue>
    </source>
</reference>
<comment type="subunit">
    <text evidence="11">Monomer or homodimer; in equilibrium. Dimer formation is induced by non acidic pH and the presence of multivalent anions, and by binding to CXCR4 or heparin. Monomeric form is required for full chemotactic activity and resistance to ischemia/reperfusion injury, whereas the dimeric form acts as a partial agonist of CXCR4, stimulating Ca2+ mobilization but with no chemotactic activity and instead acts as a selective antagonist that blocks chemotaxis induced by the monomeric form. Interacts with the N-terminus of ACKR3. Interacts with integrin subunit ITGB3 (via the allosteric site (site 2)). Interacts with TNFAIP6 (via Link domain).</text>
</comment>
<dbReference type="SMART" id="SM00199">
    <property type="entry name" value="SCY"/>
    <property type="match status" value="1"/>
</dbReference>
<proteinExistence type="inferred from homology"/>
<evidence type="ECO:0000259" key="13">
    <source>
        <dbReference type="SMART" id="SM00199"/>
    </source>
</evidence>
<dbReference type="InterPro" id="IPR033899">
    <property type="entry name" value="CXC_Chemokine_domain"/>
</dbReference>
<dbReference type="Proteomes" id="UP000694851">
    <property type="component" value="Unplaced"/>
</dbReference>
<evidence type="ECO:0000256" key="9">
    <source>
        <dbReference type="ARBA" id="ARBA00023157"/>
    </source>
</evidence>
<evidence type="ECO:0000256" key="10">
    <source>
        <dbReference type="ARBA" id="ARBA00033206"/>
    </source>
</evidence>
<dbReference type="GO" id="GO:0030335">
    <property type="term" value="P:positive regulation of cell migration"/>
    <property type="evidence" value="ECO:0007669"/>
    <property type="project" value="UniProtKB-ARBA"/>
</dbReference>
<feature type="signal peptide" evidence="12">
    <location>
        <begin position="1"/>
        <end position="21"/>
    </location>
</feature>
<feature type="domain" description="Chemokine interleukin-8-like" evidence="13">
    <location>
        <begin position="27"/>
        <end position="86"/>
    </location>
</feature>
<keyword evidence="5" id="KW-0202">Cytokine</keyword>
<evidence type="ECO:0000313" key="15">
    <source>
        <dbReference type="RefSeq" id="XP_019522805.1"/>
    </source>
</evidence>
<dbReference type="InterPro" id="IPR039809">
    <property type="entry name" value="Chemokine_b/g/d"/>
</dbReference>
<evidence type="ECO:0000256" key="3">
    <source>
        <dbReference type="ARBA" id="ARBA00016440"/>
    </source>
</evidence>
<keyword evidence="6" id="KW-0964">Secreted</keyword>
<dbReference type="GO" id="GO:0006955">
    <property type="term" value="P:immune response"/>
    <property type="evidence" value="ECO:0007669"/>
    <property type="project" value="InterPro"/>
</dbReference>
<dbReference type="PRINTS" id="PR00436">
    <property type="entry name" value="INTERLEUKIN8"/>
</dbReference>
<keyword evidence="4" id="KW-0145">Chemotaxis</keyword>
<dbReference type="RefSeq" id="XP_019522805.1">
    <property type="nucleotide sequence ID" value="XM_019667260.1"/>
</dbReference>
<dbReference type="GO" id="GO:0008083">
    <property type="term" value="F:growth factor activity"/>
    <property type="evidence" value="ECO:0007669"/>
    <property type="project" value="UniProtKB-KW"/>
</dbReference>
<evidence type="ECO:0000256" key="1">
    <source>
        <dbReference type="ARBA" id="ARBA00004613"/>
    </source>
</evidence>
<evidence type="ECO:0000256" key="6">
    <source>
        <dbReference type="ARBA" id="ARBA00022525"/>
    </source>
</evidence>
<accession>A0A8B7TDJ6</accession>
<dbReference type="Pfam" id="PF00048">
    <property type="entry name" value="IL8"/>
    <property type="match status" value="1"/>
</dbReference>
<dbReference type="OrthoDB" id="9884353at2759"/>
<dbReference type="Gene3D" id="2.40.50.40">
    <property type="match status" value="1"/>
</dbReference>
<evidence type="ECO:0000256" key="7">
    <source>
        <dbReference type="ARBA" id="ARBA00022729"/>
    </source>
</evidence>
<protein>
    <recommendedName>
        <fullName evidence="3">Stromal cell-derived factor 1</fullName>
    </recommendedName>
    <alternativeName>
        <fullName evidence="10">C-X-C motif chemokine 12</fullName>
    </alternativeName>
</protein>
<evidence type="ECO:0000256" key="8">
    <source>
        <dbReference type="ARBA" id="ARBA00023030"/>
    </source>
</evidence>
<dbReference type="GO" id="GO:0005615">
    <property type="term" value="C:extracellular space"/>
    <property type="evidence" value="ECO:0007669"/>
    <property type="project" value="UniProtKB-KW"/>
</dbReference>
<dbReference type="GO" id="GO:0050921">
    <property type="term" value="P:positive regulation of chemotaxis"/>
    <property type="evidence" value="ECO:0007669"/>
    <property type="project" value="UniProtKB-ARBA"/>
</dbReference>
<dbReference type="InterPro" id="IPR001811">
    <property type="entry name" value="Chemokine_IL8-like_dom"/>
</dbReference>
<sequence length="175" mass="19270">MDAKVVAVLALVLAALCLSDGKPVSLSYRCPCRFFESHVARANVKHIKILTTPNCALQIVARLKSNNRQVCIDPKLKWIQEYLEKALNNVSTAARSGRSMTAGAPALQPLSLPVALLPAQALCDNLFWPPPDWGWPSGAWNTMPSPSHKRQASAESHAIFNLRACFEEFGFCDWP</sequence>
<keyword evidence="8" id="KW-0339">Growth factor</keyword>
<evidence type="ECO:0000256" key="11">
    <source>
        <dbReference type="ARBA" id="ARBA00063419"/>
    </source>
</evidence>
<dbReference type="PANTHER" id="PTHR12015">
    <property type="entry name" value="SMALL INDUCIBLE CYTOKINE A"/>
    <property type="match status" value="1"/>
</dbReference>
<dbReference type="SUPFAM" id="SSF54117">
    <property type="entry name" value="Interleukin 8-like chemokines"/>
    <property type="match status" value="1"/>
</dbReference>
<organism evidence="14 15">
    <name type="scientific">Hipposideros armiger</name>
    <name type="common">Great Himalayan leaf-nosed bat</name>
    <dbReference type="NCBI Taxonomy" id="186990"/>
    <lineage>
        <taxon>Eukaryota</taxon>
        <taxon>Metazoa</taxon>
        <taxon>Chordata</taxon>
        <taxon>Craniata</taxon>
        <taxon>Vertebrata</taxon>
        <taxon>Euteleostomi</taxon>
        <taxon>Mammalia</taxon>
        <taxon>Eutheria</taxon>
        <taxon>Laurasiatheria</taxon>
        <taxon>Chiroptera</taxon>
        <taxon>Yinpterochiroptera</taxon>
        <taxon>Rhinolophoidea</taxon>
        <taxon>Hipposideridae</taxon>
        <taxon>Hipposideros</taxon>
    </lineage>
</organism>
<keyword evidence="14" id="KW-1185">Reference proteome</keyword>